<feature type="domain" description="Guanylate cyclase" evidence="2">
    <location>
        <begin position="408"/>
        <end position="542"/>
    </location>
</feature>
<organism evidence="3">
    <name type="scientific">uncultured virus</name>
    <dbReference type="NCBI Taxonomy" id="340016"/>
    <lineage>
        <taxon>Viruses</taxon>
        <taxon>environmental samples</taxon>
    </lineage>
</organism>
<evidence type="ECO:0000256" key="1">
    <source>
        <dbReference type="SAM" id="Phobius"/>
    </source>
</evidence>
<evidence type="ECO:0000259" key="2">
    <source>
        <dbReference type="PROSITE" id="PS50125"/>
    </source>
</evidence>
<dbReference type="EMBL" id="KY052827">
    <property type="protein sequence ID" value="ASF00312.1"/>
    <property type="molecule type" value="Genomic_DNA"/>
</dbReference>
<keyword evidence="1" id="KW-0472">Membrane</keyword>
<dbReference type="PANTHER" id="PTHR43081">
    <property type="entry name" value="ADENYLATE CYCLASE, TERMINAL-DIFFERENTIATION SPECIFIC-RELATED"/>
    <property type="match status" value="1"/>
</dbReference>
<dbReference type="InterPro" id="IPR029787">
    <property type="entry name" value="Nucleotide_cyclase"/>
</dbReference>
<dbReference type="InterPro" id="IPR001054">
    <property type="entry name" value="A/G_cyclase"/>
</dbReference>
<dbReference type="GO" id="GO:0035556">
    <property type="term" value="P:intracellular signal transduction"/>
    <property type="evidence" value="ECO:0007669"/>
    <property type="project" value="InterPro"/>
</dbReference>
<dbReference type="SMART" id="SM01080">
    <property type="entry name" value="CHASE2"/>
    <property type="match status" value="1"/>
</dbReference>
<keyword evidence="1" id="KW-0812">Transmembrane</keyword>
<name>A0A218MLZ2_9VIRU</name>
<dbReference type="InterPro" id="IPR007890">
    <property type="entry name" value="CHASE2"/>
</dbReference>
<reference evidence="3" key="2">
    <citation type="journal article" date="2017" name="Nat. Commun.">
        <title>Single-virus genomics reveals hidden cosmopolitan and abundant viruses.</title>
        <authorList>
            <person name="Martinez-Hernandez F."/>
            <person name="Fornas O."/>
            <person name="Lluesma Gomez M."/>
            <person name="Bolduc B."/>
            <person name="de la Cruz Pena M.J."/>
            <person name="Martinez J.M."/>
            <person name="Anton J."/>
            <person name="Gasol J.M."/>
            <person name="Rosselli R."/>
            <person name="Rodriguez-Valera F."/>
            <person name="Sullivan M.B."/>
            <person name="Acinas S.G."/>
            <person name="Martinez-Garcia M."/>
        </authorList>
    </citation>
    <scope>NUCLEOTIDE SEQUENCE</scope>
</reference>
<feature type="transmembrane region" description="Helical" evidence="1">
    <location>
        <begin position="316"/>
        <end position="334"/>
    </location>
</feature>
<dbReference type="Pfam" id="PF00211">
    <property type="entry name" value="Guanylate_cyc"/>
    <property type="match status" value="1"/>
</dbReference>
<keyword evidence="1" id="KW-1133">Transmembrane helix</keyword>
<proteinExistence type="predicted"/>
<dbReference type="SUPFAM" id="SSF55073">
    <property type="entry name" value="Nucleotide cyclase"/>
    <property type="match status" value="1"/>
</dbReference>
<evidence type="ECO:0000313" key="3">
    <source>
        <dbReference type="EMBL" id="ASF00312.1"/>
    </source>
</evidence>
<reference evidence="3" key="1">
    <citation type="submission" date="2016-10" db="EMBL/GenBank/DDBJ databases">
        <authorList>
            <person name="Varghese N."/>
        </authorList>
    </citation>
    <scope>NUCLEOTIDE SEQUENCE</scope>
</reference>
<dbReference type="Gene3D" id="3.30.70.1230">
    <property type="entry name" value="Nucleotide cyclase"/>
    <property type="match status" value="1"/>
</dbReference>
<dbReference type="GO" id="GO:0006171">
    <property type="term" value="P:cAMP biosynthetic process"/>
    <property type="evidence" value="ECO:0007669"/>
    <property type="project" value="TreeGrafter"/>
</dbReference>
<dbReference type="Pfam" id="PF05226">
    <property type="entry name" value="CHASE2"/>
    <property type="match status" value="1"/>
</dbReference>
<dbReference type="InterPro" id="IPR050697">
    <property type="entry name" value="Adenylyl/Guanylyl_Cyclase_3/4"/>
</dbReference>
<sequence length="587" mass="65222">MYKKIIGFLLLGGLLFLQIQKPTEFLTLKYFDYLMMSTPTTQDQNITLVEIDEATVEKYGGYPLPRDVYADLLYKSSFSGLTIFFPDKDIHGKDRELAQALANTNTVLPFVASSKATGGGPHVGTATIGGDPHPWLYKYPGILRTPSMLESKTKAVGLLTAIPQTDGLVRKMPLVLSVESKLYPSFGLEMLRLLQGARSYQLKVGNSGIQALRVPPYTVPSDSRANVYVDWNRNFTKVSALDFKGAPIAIIGVTAEGIATQIPTPAGLLFPHEVQAMTISSMLEGKTKTTPDWALGAELLTTFIAGTILIFTSSLVYFSLPFLALILGGLFYASKSLFTEGLLLDVSFIYVNLLIIFTLMTFYNFVEQYFLRLRIKQQFGTYLSPHMVKKLQDNPKLLSLGGVTKRLTFLFSDIRGFTPISEKYQSDPQGLTSLINRFLDNQTEIILKHGGTIDKYMGDCIMAFWGAPLDDEQQVENATKAIIEMRISLKRLNEELKEEGLDQIHTGAGINTGICVVGNFGSSSRFDYSVLGDSVNLAARLESQCKEYDVDVIISEHSLVEEYDYKFLDEVTVKGKSEPVKIYTLQK</sequence>
<dbReference type="CDD" id="cd07302">
    <property type="entry name" value="CHD"/>
    <property type="match status" value="1"/>
</dbReference>
<dbReference type="PANTHER" id="PTHR43081:SF1">
    <property type="entry name" value="ADENYLATE CYCLASE, TERMINAL-DIFFERENTIATION SPECIFIC"/>
    <property type="match status" value="1"/>
</dbReference>
<feature type="transmembrane region" description="Helical" evidence="1">
    <location>
        <begin position="346"/>
        <end position="366"/>
    </location>
</feature>
<accession>A0A218MLZ2</accession>
<dbReference type="SMART" id="SM00044">
    <property type="entry name" value="CYCc"/>
    <property type="match status" value="1"/>
</dbReference>
<protein>
    <submittedName>
        <fullName evidence="3">Putative adenylate/guanylyl cyclase</fullName>
    </submittedName>
</protein>
<dbReference type="PROSITE" id="PS50125">
    <property type="entry name" value="GUANYLATE_CYCLASE_2"/>
    <property type="match status" value="1"/>
</dbReference>